<dbReference type="Gene3D" id="3.90.550.10">
    <property type="entry name" value="Spore Coat Polysaccharide Biosynthesis Protein SpsA, Chain A"/>
    <property type="match status" value="1"/>
</dbReference>
<dbReference type="SUPFAM" id="SSF53448">
    <property type="entry name" value="Nucleotide-diphospho-sugar transferases"/>
    <property type="match status" value="1"/>
</dbReference>
<dbReference type="AlphaFoldDB" id="A0A1C2IDY7"/>
<dbReference type="PANTHER" id="PTHR22916:SF3">
    <property type="entry name" value="UDP-GLCNAC:BETAGAL BETA-1,3-N-ACETYLGLUCOSAMINYLTRANSFERASE-LIKE PROTEIN 1"/>
    <property type="match status" value="1"/>
</dbReference>
<name>A0A1C2IDY7_ACITH</name>
<keyword evidence="3" id="KW-1185">Reference proteome</keyword>
<evidence type="ECO:0000259" key="1">
    <source>
        <dbReference type="Pfam" id="PF00535"/>
    </source>
</evidence>
<comment type="caution">
    <text evidence="2">The sequence shown here is derived from an EMBL/GenBank/DDBJ whole genome shotgun (WGS) entry which is preliminary data.</text>
</comment>
<dbReference type="Proteomes" id="UP000095008">
    <property type="component" value="Unassembled WGS sequence"/>
</dbReference>
<dbReference type="Pfam" id="PF00535">
    <property type="entry name" value="Glycos_transf_2"/>
    <property type="match status" value="1"/>
</dbReference>
<evidence type="ECO:0000313" key="2">
    <source>
        <dbReference type="EMBL" id="OCX74198.1"/>
    </source>
</evidence>
<dbReference type="InterPro" id="IPR001173">
    <property type="entry name" value="Glyco_trans_2-like"/>
</dbReference>
<protein>
    <recommendedName>
        <fullName evidence="1">Glycosyltransferase 2-like domain-containing protein</fullName>
    </recommendedName>
</protein>
<proteinExistence type="predicted"/>
<dbReference type="PANTHER" id="PTHR22916">
    <property type="entry name" value="GLYCOSYLTRANSFERASE"/>
    <property type="match status" value="1"/>
</dbReference>
<dbReference type="InterPro" id="IPR029044">
    <property type="entry name" value="Nucleotide-diphossugar_trans"/>
</dbReference>
<evidence type="ECO:0000313" key="3">
    <source>
        <dbReference type="Proteomes" id="UP000095008"/>
    </source>
</evidence>
<sequence length="344" mass="40579">MHSLPSQDENNKKVPAVTVILPVYNGCRRSPDFMIGAIQSVVDQNYEDFELIIVDDGSEEDYTSIIAQFSYDTRVRWVKKENEGQSAARNFGARLGSGKWLAFIDQDDYWYPNRLEMTVCRMQEERRHHINCVMVYSDLDQIDARSRILCQNYLATRKLGTHPKKRLEDIIAENAFILPGTMLVERETFLELGGFDLRLSGYEDDELALRFFYRGRIVFIDNALIQWRIYPESYSYSSRMEVSRKFFWEILIQAHPDEETVNKLWVRDYIAPRFYYEWLHAWRNAVIHQNREQSRRACAGLKDVAKFLPVKKRIKAYLASVFPFNIACNVFKTKIARRLAYFLL</sequence>
<organism evidence="2 3">
    <name type="scientific">Acidithiobacillus thiooxidans</name>
    <name type="common">Thiobacillus thiooxidans</name>
    <dbReference type="NCBI Taxonomy" id="930"/>
    <lineage>
        <taxon>Bacteria</taxon>
        <taxon>Pseudomonadati</taxon>
        <taxon>Pseudomonadota</taxon>
        <taxon>Acidithiobacillia</taxon>
        <taxon>Acidithiobacillales</taxon>
        <taxon>Acidithiobacillaceae</taxon>
        <taxon>Acidithiobacillus</taxon>
    </lineage>
</organism>
<gene>
    <name evidence="2" type="ORF">A6M23_06405</name>
</gene>
<dbReference type="GO" id="GO:0016758">
    <property type="term" value="F:hexosyltransferase activity"/>
    <property type="evidence" value="ECO:0007669"/>
    <property type="project" value="UniProtKB-ARBA"/>
</dbReference>
<dbReference type="EMBL" id="LWRY01000044">
    <property type="protein sequence ID" value="OCX74198.1"/>
    <property type="molecule type" value="Genomic_DNA"/>
</dbReference>
<reference evidence="2" key="1">
    <citation type="journal article" date="2016" name="Int. J. Mol. Sci.">
        <title>Comparative genomics of the extreme acidophile Acidithiobacillus thiooxidans reveals intraspecific divergence and niche adaptation.</title>
        <authorList>
            <person name="Zhang X."/>
            <person name="Feng X."/>
            <person name="Tao J."/>
            <person name="Ma L."/>
            <person name="Xiao Y."/>
            <person name="Liang Y."/>
            <person name="Liu X."/>
            <person name="Yin H."/>
        </authorList>
    </citation>
    <scope>NUCLEOTIDE SEQUENCE [LARGE SCALE GENOMIC DNA]</scope>
    <source>
        <strain evidence="2">DXS-W</strain>
    </source>
</reference>
<dbReference type="OrthoDB" id="5291101at2"/>
<accession>A0A1C2IDY7</accession>
<feature type="domain" description="Glycosyltransferase 2-like" evidence="1">
    <location>
        <begin position="18"/>
        <end position="158"/>
    </location>
</feature>
<dbReference type="RefSeq" id="WP_065973754.1">
    <property type="nucleotide sequence ID" value="NZ_LWRY01000044.1"/>
</dbReference>